<name>A0ABM9ECH7_9HYPH</name>
<dbReference type="RefSeq" id="WP_254020838.1">
    <property type="nucleotide sequence ID" value="NZ_CAKXZT010000149.1"/>
</dbReference>
<comment type="caution">
    <text evidence="2">The sequence shown here is derived from an EMBL/GenBank/DDBJ whole genome shotgun (WGS) entry which is preliminary data.</text>
</comment>
<evidence type="ECO:0000259" key="1">
    <source>
        <dbReference type="Pfam" id="PF08241"/>
    </source>
</evidence>
<dbReference type="InterPro" id="IPR013216">
    <property type="entry name" value="Methyltransf_11"/>
</dbReference>
<reference evidence="2 3" key="1">
    <citation type="submission" date="2022-03" db="EMBL/GenBank/DDBJ databases">
        <authorList>
            <person name="Brunel B."/>
        </authorList>
    </citation>
    <scope>NUCLEOTIDE SEQUENCE [LARGE SCALE GENOMIC DNA]</scope>
    <source>
        <strain evidence="2">STM5069sample</strain>
    </source>
</reference>
<dbReference type="Proteomes" id="UP001153050">
    <property type="component" value="Unassembled WGS sequence"/>
</dbReference>
<dbReference type="SUPFAM" id="SSF53335">
    <property type="entry name" value="S-adenosyl-L-methionine-dependent methyltransferases"/>
    <property type="match status" value="1"/>
</dbReference>
<dbReference type="Gene3D" id="3.40.50.150">
    <property type="entry name" value="Vaccinia Virus protein VP39"/>
    <property type="match status" value="1"/>
</dbReference>
<protein>
    <submittedName>
        <fullName evidence="2">Methyltransf_11 domain-containing protein</fullName>
    </submittedName>
</protein>
<sequence>MAHVPITEEAHLNGDILYGDDFDELAIAQWYEIEERGYYDLANSQLVDPQESANYGYHGLNAHHGLRHLHDRKFPTCLALGCGSGADLEPLAAFVDAFYCIEPAKSWWKDEIAGKPATFVSPSLTGKVKLEAGSIDLAVSFGVLHHIPNVTSVLAEIIRVMKPGGLLILREPISWMGDWRRKRPGLTPNERGLPLPYLKKTAHALNLRAISSSLCMFTPLVQITKPLGIKGRYNRPWFVWLDALISNLLAFNARYRRETTISKLAAGSIFVVYEKGASLENSAS</sequence>
<evidence type="ECO:0000313" key="3">
    <source>
        <dbReference type="Proteomes" id="UP001153050"/>
    </source>
</evidence>
<proteinExistence type="predicted"/>
<evidence type="ECO:0000313" key="2">
    <source>
        <dbReference type="EMBL" id="CAH2406496.1"/>
    </source>
</evidence>
<gene>
    <name evidence="2" type="ORF">MES5069_520154</name>
</gene>
<dbReference type="Pfam" id="PF08241">
    <property type="entry name" value="Methyltransf_11"/>
    <property type="match status" value="1"/>
</dbReference>
<accession>A0ABM9ECH7</accession>
<feature type="domain" description="Methyltransferase type 11" evidence="1">
    <location>
        <begin position="78"/>
        <end position="169"/>
    </location>
</feature>
<dbReference type="PANTHER" id="PTHR43861">
    <property type="entry name" value="TRANS-ACONITATE 2-METHYLTRANSFERASE-RELATED"/>
    <property type="match status" value="1"/>
</dbReference>
<dbReference type="InterPro" id="IPR029063">
    <property type="entry name" value="SAM-dependent_MTases_sf"/>
</dbReference>
<dbReference type="CDD" id="cd02440">
    <property type="entry name" value="AdoMet_MTases"/>
    <property type="match status" value="1"/>
</dbReference>
<organism evidence="2 3">
    <name type="scientific">Mesorhizobium escarrei</name>
    <dbReference type="NCBI Taxonomy" id="666018"/>
    <lineage>
        <taxon>Bacteria</taxon>
        <taxon>Pseudomonadati</taxon>
        <taxon>Pseudomonadota</taxon>
        <taxon>Alphaproteobacteria</taxon>
        <taxon>Hyphomicrobiales</taxon>
        <taxon>Phyllobacteriaceae</taxon>
        <taxon>Mesorhizobium</taxon>
    </lineage>
</organism>
<keyword evidence="3" id="KW-1185">Reference proteome</keyword>
<dbReference type="EMBL" id="CAKXZT010000149">
    <property type="protein sequence ID" value="CAH2406496.1"/>
    <property type="molecule type" value="Genomic_DNA"/>
</dbReference>